<accession>A0A3S5CR15</accession>
<feature type="chain" id="PRO_5018604554" description="Secreted protein" evidence="1">
    <location>
        <begin position="25"/>
        <end position="91"/>
    </location>
</feature>
<evidence type="ECO:0008006" key="4">
    <source>
        <dbReference type="Google" id="ProtNLM"/>
    </source>
</evidence>
<name>A0A3S5CR15_9PLAT</name>
<evidence type="ECO:0000313" key="3">
    <source>
        <dbReference type="Proteomes" id="UP000784294"/>
    </source>
</evidence>
<evidence type="ECO:0000313" key="2">
    <source>
        <dbReference type="EMBL" id="VEL29441.1"/>
    </source>
</evidence>
<organism evidence="2 3">
    <name type="scientific">Protopolystoma xenopodis</name>
    <dbReference type="NCBI Taxonomy" id="117903"/>
    <lineage>
        <taxon>Eukaryota</taxon>
        <taxon>Metazoa</taxon>
        <taxon>Spiralia</taxon>
        <taxon>Lophotrochozoa</taxon>
        <taxon>Platyhelminthes</taxon>
        <taxon>Monogenea</taxon>
        <taxon>Polyopisthocotylea</taxon>
        <taxon>Polystomatidea</taxon>
        <taxon>Polystomatidae</taxon>
        <taxon>Protopolystoma</taxon>
    </lineage>
</organism>
<keyword evidence="1" id="KW-0732">Signal</keyword>
<gene>
    <name evidence="2" type="ORF">PXEA_LOCUS22881</name>
</gene>
<dbReference type="AlphaFoldDB" id="A0A3S5CR15"/>
<comment type="caution">
    <text evidence="2">The sequence shown here is derived from an EMBL/GenBank/DDBJ whole genome shotgun (WGS) entry which is preliminary data.</text>
</comment>
<dbReference type="EMBL" id="CAAALY010103195">
    <property type="protein sequence ID" value="VEL29441.1"/>
    <property type="molecule type" value="Genomic_DNA"/>
</dbReference>
<sequence length="91" mass="10123">MERCRRRIKLAVIVLLRRMSTLLPYRLCRDADVRHIRLSLETALEASRSGLDRLSLELVLFHASCDVKVGGLTRPSLIGPIAGLGVCLAQL</sequence>
<dbReference type="Proteomes" id="UP000784294">
    <property type="component" value="Unassembled WGS sequence"/>
</dbReference>
<protein>
    <recommendedName>
        <fullName evidence="4">Secreted protein</fullName>
    </recommendedName>
</protein>
<feature type="signal peptide" evidence="1">
    <location>
        <begin position="1"/>
        <end position="24"/>
    </location>
</feature>
<keyword evidence="3" id="KW-1185">Reference proteome</keyword>
<proteinExistence type="predicted"/>
<evidence type="ECO:0000256" key="1">
    <source>
        <dbReference type="SAM" id="SignalP"/>
    </source>
</evidence>
<reference evidence="2" key="1">
    <citation type="submission" date="2018-11" db="EMBL/GenBank/DDBJ databases">
        <authorList>
            <consortium name="Pathogen Informatics"/>
        </authorList>
    </citation>
    <scope>NUCLEOTIDE SEQUENCE</scope>
</reference>